<reference evidence="4" key="1">
    <citation type="submission" date="1999-07" db="EMBL/GenBank/DDBJ databases">
        <title>Sequence of the infectious laryngotracheitis virus (SA-2 strain) unique long region UL28 to UL43.</title>
        <authorList>
            <person name="Johnson M.A."/>
        </authorList>
    </citation>
    <scope>NUCLEOTIDE SEQUENCE</scope>
    <source>
        <strain evidence="4">SA-2</strain>
    </source>
</reference>
<keyword evidence="3" id="KW-0238">DNA-binding</keyword>
<name>Q9QH63_ILTV</name>
<evidence type="ECO:0000313" key="4">
    <source>
        <dbReference type="EMBL" id="AAD56201.1"/>
    </source>
</evidence>
<dbReference type="Pfam" id="PF00747">
    <property type="entry name" value="Viral_DNA_bp"/>
    <property type="match status" value="1"/>
</dbReference>
<dbReference type="GeneID" id="3239027"/>
<organismHost>
    <name type="scientific">Gallus gallus</name>
    <name type="common">Chicken</name>
    <dbReference type="NCBI Taxonomy" id="9031"/>
</organismHost>
<protein>
    <submittedName>
        <fullName evidence="4">DNA binding protein</fullName>
    </submittedName>
</protein>
<dbReference type="GO" id="GO:0042025">
    <property type="term" value="C:host cell nucleus"/>
    <property type="evidence" value="ECO:0007669"/>
    <property type="project" value="InterPro"/>
</dbReference>
<dbReference type="SUPFAM" id="SSF118208">
    <property type="entry name" value="Viral ssDNA binding protein"/>
    <property type="match status" value="1"/>
</dbReference>
<dbReference type="InterPro" id="IPR043031">
    <property type="entry name" value="Viral_ssDBP_head"/>
</dbReference>
<proteinExistence type="inferred from homology"/>
<dbReference type="KEGG" id="vg:3239027"/>
<dbReference type="Gene3D" id="1.10.150.560">
    <property type="match status" value="1"/>
</dbReference>
<evidence type="ECO:0000256" key="3">
    <source>
        <dbReference type="ARBA" id="ARBA00023125"/>
    </source>
</evidence>
<dbReference type="InterPro" id="IPR035989">
    <property type="entry name" value="DBP_sf"/>
</dbReference>
<dbReference type="HAMAP" id="MF_04007">
    <property type="entry name" value="HSV_DNBI"/>
    <property type="match status" value="1"/>
</dbReference>
<evidence type="ECO:0000256" key="2">
    <source>
        <dbReference type="ARBA" id="ARBA00022705"/>
    </source>
</evidence>
<keyword evidence="1" id="KW-1048">Host nucleus</keyword>
<dbReference type="InterPro" id="IPR000635">
    <property type="entry name" value="Viral_ssDNA-bd"/>
</dbReference>
<dbReference type="RefSeq" id="YP_182358.1">
    <property type="nucleotide sequence ID" value="NC_006623.1"/>
</dbReference>
<dbReference type="OrthoDB" id="176at10239"/>
<accession>Q9QH63</accession>
<keyword evidence="2" id="KW-0235">DNA replication</keyword>
<evidence type="ECO:0000256" key="1">
    <source>
        <dbReference type="ARBA" id="ARBA00022562"/>
    </source>
</evidence>
<organism evidence="4">
    <name type="scientific">Infectious laryngotracheitis virus</name>
    <name type="common">ILTV</name>
    <name type="synonym">Gallid herpesvirus 1</name>
    <dbReference type="NCBI Taxonomy" id="10386"/>
    <lineage>
        <taxon>Viruses</taxon>
        <taxon>Duplodnaviria</taxon>
        <taxon>Heunggongvirae</taxon>
        <taxon>Peploviricota</taxon>
        <taxon>Herviviricetes</taxon>
        <taxon>Herpesvirales</taxon>
        <taxon>Orthoherpesviridae</taxon>
        <taxon>Alphaherpesvirinae</taxon>
        <taxon>Iltovirus</taxon>
        <taxon>Iltovirus gallidalpha1</taxon>
    </lineage>
</organism>
<dbReference type="GO" id="GO:0003697">
    <property type="term" value="F:single-stranded DNA binding"/>
    <property type="evidence" value="ECO:0007669"/>
    <property type="project" value="InterPro"/>
</dbReference>
<dbReference type="Gene3D" id="1.20.190.40">
    <property type="entry name" value="Viral ssDNA binding protein, head domain"/>
    <property type="match status" value="1"/>
</dbReference>
<dbReference type="GO" id="GO:0006260">
    <property type="term" value="P:DNA replication"/>
    <property type="evidence" value="ECO:0007669"/>
    <property type="project" value="UniProtKB-KW"/>
</dbReference>
<sequence length="999" mass="108978">MEKSSSGTTKGGKSDGGPWCIGPIGYVYARPREEIDGKEWKILCAKSQDQPSCAIAPLIRGLTVESDFKPNVAAVIGTKSSGVVGGNCTAILSPCHFSTTVYIFHGGECIPPTSFTPNLTKICEDARERFGFSSLPPNGPVPNAIETTGEEICKSLNMDPDKTMLYLVVAEPFCEAVYVCNTYIHYGSVETLYINSKHVTRIPIYPVQMYMPDIALRICRNPFDSNSRNIGEGCIYPTPLFNKALNRLIHGATLGTQGQSLRTRDLEAVARGAAMLAFDGSFEGCVLTSDKTFTELAQNIQQTGPPKQNVEVERRAACSLAAELALATRLSVSCAPYPFDNGCGLPYEEWPLFCDCKTQMERVQALDRFSAELAGIVGAAIFSNNSPLYASEVVDGGAPEPGERASSGLTRFYLTCGLHLLGCPQVDYSGKRVWEGTCPSPLTPQNTFEYDPEHLAYACGFSPELLSRIIFYLEKCSKQLSTRPNMNLISISNSGKAPCTGAVPECRWCNDESRNHCIRYTMQRLRTRFPIPRTMRRSPIAVIGAVDGDYTDCDILGNFAPYSQLKRAGDGEPAKAVMNDTYRGIGWRVFQYLVSEGLINKDTGEDTHNISSLAELKTVFEKIQNFVGSECSKFISALSGVRAYHYKEHLSSIVHTFGSPEPYSSAYCPVLSLLCAQTRSILFQDLILSQIHGTFDTRQPESKMFRSSAMPALRSAFNGMLDKGFLSGKYEPFSISVPCVNAPDTMRPNTEQAIAQYEYSLSRGQVLKLKEFKVKNRVVFNGSSTSNSCRVVLSSKPIVMLGIMISKYVGQQNSTTVFQSGNWGSLIGNSGSQSVNSALTNDPVRKFALACKRVGTILSSGQVASGFQENTIASQVRSLIDAGGSPTSIYTAVLRVLGEGMKDITAETWMAITDDKYLVNILVELREDISGSQNGWSVATAQSMLSELEGKDTCPENAGEMLVWADEDEYTNTGDISEDIELGAPSAKKPSLSADILFC</sequence>
<dbReference type="EMBL" id="AF168792">
    <property type="protein sequence ID" value="AAD56201.1"/>
    <property type="molecule type" value="Genomic_DNA"/>
</dbReference>